<dbReference type="InterPro" id="IPR036162">
    <property type="entry name" value="Resolvase-like_N_sf"/>
</dbReference>
<dbReference type="RefSeq" id="WP_301129516.1">
    <property type="nucleotide sequence ID" value="NZ_JAUHPV010000007.1"/>
</dbReference>
<dbReference type="InterPro" id="IPR006119">
    <property type="entry name" value="Resolv_N"/>
</dbReference>
<keyword evidence="3" id="KW-1185">Reference proteome</keyword>
<comment type="caution">
    <text evidence="2">The sequence shown here is derived from an EMBL/GenBank/DDBJ whole genome shotgun (WGS) entry which is preliminary data.</text>
</comment>
<dbReference type="PROSITE" id="PS51736">
    <property type="entry name" value="RECOMBINASES_3"/>
    <property type="match status" value="1"/>
</dbReference>
<name>A0ABT8G3Q3_9MICO</name>
<reference evidence="2" key="1">
    <citation type="submission" date="2023-06" db="EMBL/GenBank/DDBJ databases">
        <title>SYSU T00b26.</title>
        <authorList>
            <person name="Gao L."/>
            <person name="Fang B.-Z."/>
            <person name="Li W.-J."/>
        </authorList>
    </citation>
    <scope>NUCLEOTIDE SEQUENCE</scope>
    <source>
        <strain evidence="2">SYSU T00b26</strain>
    </source>
</reference>
<feature type="domain" description="Resolvase/invertase-type recombinase catalytic" evidence="1">
    <location>
        <begin position="1"/>
        <end position="49"/>
    </location>
</feature>
<sequence>MTGLMDALALLKDDEADCLIVARLDRLARQLTTQEVILAEVRKQGREVH</sequence>
<evidence type="ECO:0000313" key="2">
    <source>
        <dbReference type="EMBL" id="MDN4473718.1"/>
    </source>
</evidence>
<dbReference type="Pfam" id="PF00239">
    <property type="entry name" value="Resolvase"/>
    <property type="match status" value="1"/>
</dbReference>
<proteinExistence type="predicted"/>
<dbReference type="Proteomes" id="UP001172738">
    <property type="component" value="Unassembled WGS sequence"/>
</dbReference>
<gene>
    <name evidence="2" type="ORF">QQX04_12000</name>
</gene>
<accession>A0ABT8G3Q3</accession>
<evidence type="ECO:0000313" key="3">
    <source>
        <dbReference type="Proteomes" id="UP001172738"/>
    </source>
</evidence>
<dbReference type="SUPFAM" id="SSF53041">
    <property type="entry name" value="Resolvase-like"/>
    <property type="match status" value="1"/>
</dbReference>
<dbReference type="EMBL" id="JAUHPV010000007">
    <property type="protein sequence ID" value="MDN4473718.1"/>
    <property type="molecule type" value="Genomic_DNA"/>
</dbReference>
<evidence type="ECO:0000259" key="1">
    <source>
        <dbReference type="PROSITE" id="PS51736"/>
    </source>
</evidence>
<protein>
    <submittedName>
        <fullName evidence="2">Recombinase family protein</fullName>
    </submittedName>
</protein>
<dbReference type="Gene3D" id="3.40.50.1390">
    <property type="entry name" value="Resolvase, N-terminal catalytic domain"/>
    <property type="match status" value="1"/>
</dbReference>
<organism evidence="2 3">
    <name type="scientific">Demequina zhanjiangensis</name>
    <dbReference type="NCBI Taxonomy" id="3051659"/>
    <lineage>
        <taxon>Bacteria</taxon>
        <taxon>Bacillati</taxon>
        <taxon>Actinomycetota</taxon>
        <taxon>Actinomycetes</taxon>
        <taxon>Micrococcales</taxon>
        <taxon>Demequinaceae</taxon>
        <taxon>Demequina</taxon>
    </lineage>
</organism>